<accession>A0ACC3DC31</accession>
<dbReference type="Proteomes" id="UP001186974">
    <property type="component" value="Unassembled WGS sequence"/>
</dbReference>
<reference evidence="1" key="1">
    <citation type="submission" date="2024-09" db="EMBL/GenBank/DDBJ databases">
        <title>Black Yeasts Isolated from many extreme environments.</title>
        <authorList>
            <person name="Coleine C."/>
            <person name="Stajich J.E."/>
            <person name="Selbmann L."/>
        </authorList>
    </citation>
    <scope>NUCLEOTIDE SEQUENCE</scope>
    <source>
        <strain evidence="1">CCFEE 5737</strain>
    </source>
</reference>
<keyword evidence="2" id="KW-1185">Reference proteome</keyword>
<gene>
    <name evidence="1" type="ORF">LTS18_009703</name>
</gene>
<evidence type="ECO:0000313" key="2">
    <source>
        <dbReference type="Proteomes" id="UP001186974"/>
    </source>
</evidence>
<organism evidence="1 2">
    <name type="scientific">Coniosporium uncinatum</name>
    <dbReference type="NCBI Taxonomy" id="93489"/>
    <lineage>
        <taxon>Eukaryota</taxon>
        <taxon>Fungi</taxon>
        <taxon>Dikarya</taxon>
        <taxon>Ascomycota</taxon>
        <taxon>Pezizomycotina</taxon>
        <taxon>Dothideomycetes</taxon>
        <taxon>Dothideomycetes incertae sedis</taxon>
        <taxon>Coniosporium</taxon>
    </lineage>
</organism>
<name>A0ACC3DC31_9PEZI</name>
<evidence type="ECO:0000313" key="1">
    <source>
        <dbReference type="EMBL" id="KAK3065119.1"/>
    </source>
</evidence>
<proteinExistence type="predicted"/>
<protein>
    <submittedName>
        <fullName evidence="1">Uncharacterized protein</fullName>
    </submittedName>
</protein>
<comment type="caution">
    <text evidence="1">The sequence shown here is derived from an EMBL/GenBank/DDBJ whole genome shotgun (WGS) entry which is preliminary data.</text>
</comment>
<dbReference type="EMBL" id="JAWDJW010006360">
    <property type="protein sequence ID" value="KAK3065119.1"/>
    <property type="molecule type" value="Genomic_DNA"/>
</dbReference>
<sequence length="578" mass="62821">MEGTEKHQTEFVDTMVPASPPPGEEEAVEHMSWHTYLGLFSLLISFNGYLFTQIMPSAVLAFINADLGPDTNYVWISVSWNLVAAVVVTVSGRLADIFGRRWFLIAGAFISTVGAIVGATSQSINQSVASGVLFGLGGGMQEMVFSCIQELVPNNKRFLTIGIFEFGNLPAMFSALISYSFIAHTGTGWRACYYFCIAIEGAATVTMFFFYYPPSFTTKHLLDHKTRLQLVMETDFVGLFTFSAACALLLVGINWGGVLHPWKSTYVIAPIAISGVLFIFLGLWEAYAPLAYPLFPARLFRRFRDFTAILVVVFVAGMLYYSNLIIWPRLTSLIWIRADETMKRGLYANISNFSTPLAALYGMLIMPWVNHERWQVTALATLQTAFTGALASVGLHTQGMTIFFLLVAGTCATATNIMVFGTVSLLLDDQEDIGVSIGLVSTSRLIGGAVAGAIYTSIYTNRYASEIPAILRDQASQAGFSGSLEALLAASKANTATAYNAVAGMTPQVLAASQLAVKEAYIQAFKLVFLVAIAFGVVAIASALMTRSVPMENKHSKRAVIMENEHDKDRTGGAEGKT</sequence>